<evidence type="ECO:0000313" key="2">
    <source>
        <dbReference type="EMBL" id="AFL04351.1"/>
    </source>
</evidence>
<dbReference type="HOGENOM" id="CLU_2822445_0_0_11"/>
<feature type="region of interest" description="Disordered" evidence="1">
    <location>
        <begin position="40"/>
        <end position="66"/>
    </location>
</feature>
<dbReference type="EMBL" id="CP001361">
    <property type="protein sequence ID" value="AFL04351.1"/>
    <property type="molecule type" value="Genomic_DNA"/>
</dbReference>
<reference evidence="2 3" key="1">
    <citation type="journal article" date="2012" name="J. Bacteriol.">
        <title>Complete Genome Sequence of the Probiotic Bacterium Bifidobacterium bifidum Strain BGN4.</title>
        <authorList>
            <person name="Yu D.S."/>
            <person name="Jeong H."/>
            <person name="Lee D.H."/>
            <person name="Kwon S.K."/>
            <person name="Song J.Y."/>
            <person name="Kim B.K."/>
            <person name="Park M.S."/>
            <person name="Ji G.E."/>
            <person name="Oh T.K."/>
            <person name="Kim J.F."/>
        </authorList>
    </citation>
    <scope>NUCLEOTIDE SEQUENCE [LARGE SCALE GENOMIC DNA]</scope>
    <source>
        <strain evidence="2 3">BGN4</strain>
    </source>
</reference>
<proteinExistence type="predicted"/>
<dbReference type="AlphaFoldDB" id="I3WHI8"/>
<dbReference type="Proteomes" id="UP000006173">
    <property type="component" value="Chromosome"/>
</dbReference>
<name>I3WHI8_BIFBI</name>
<protein>
    <submittedName>
        <fullName evidence="2">Uncharacterized protein</fullName>
    </submittedName>
</protein>
<sequence>MNGHKVYGTVASLSGISSWKFVIDFDYKGHLTSDYTVASSNDGSGIAERVADRPPRGLGLGRRRTA</sequence>
<evidence type="ECO:0000256" key="1">
    <source>
        <dbReference type="SAM" id="MobiDB-lite"/>
    </source>
</evidence>
<gene>
    <name evidence="2" type="ORF">BBB_0757</name>
</gene>
<accession>I3WHI8</accession>
<evidence type="ECO:0000313" key="3">
    <source>
        <dbReference type="Proteomes" id="UP000006173"/>
    </source>
</evidence>
<organism evidence="2 3">
    <name type="scientific">Bifidobacterium bifidum BGN4</name>
    <dbReference type="NCBI Taxonomy" id="484020"/>
    <lineage>
        <taxon>Bacteria</taxon>
        <taxon>Bacillati</taxon>
        <taxon>Actinomycetota</taxon>
        <taxon>Actinomycetes</taxon>
        <taxon>Bifidobacteriales</taxon>
        <taxon>Bifidobacteriaceae</taxon>
        <taxon>Bifidobacterium</taxon>
    </lineage>
</organism>
<dbReference type="KEGG" id="bbf:BBB_0757"/>